<gene>
    <name evidence="2" type="ORF">HHU12_31460</name>
</gene>
<dbReference type="AlphaFoldDB" id="A0A7X9XD49"/>
<evidence type="ECO:0000256" key="1">
    <source>
        <dbReference type="SAM" id="SignalP"/>
    </source>
</evidence>
<accession>A0A7X9XD49</accession>
<name>A0A7X9XD49_9BACT</name>
<feature type="chain" id="PRO_5030564864" evidence="1">
    <location>
        <begin position="21"/>
        <end position="200"/>
    </location>
</feature>
<evidence type="ECO:0000313" key="2">
    <source>
        <dbReference type="EMBL" id="NME72521.1"/>
    </source>
</evidence>
<evidence type="ECO:0000313" key="3">
    <source>
        <dbReference type="Proteomes" id="UP000576082"/>
    </source>
</evidence>
<dbReference type="RefSeq" id="WP_169660709.1">
    <property type="nucleotide sequence ID" value="NZ_JABANE010000171.1"/>
</dbReference>
<keyword evidence="3" id="KW-1185">Reference proteome</keyword>
<feature type="signal peptide" evidence="1">
    <location>
        <begin position="1"/>
        <end position="20"/>
    </location>
</feature>
<dbReference type="Proteomes" id="UP000576082">
    <property type="component" value="Unassembled WGS sequence"/>
</dbReference>
<reference evidence="2 3" key="1">
    <citation type="submission" date="2020-04" db="EMBL/GenBank/DDBJ databases">
        <title>Flammeovirga sp. SR4, a novel species isolated from seawater.</title>
        <authorList>
            <person name="Wang X."/>
        </authorList>
    </citation>
    <scope>NUCLEOTIDE SEQUENCE [LARGE SCALE GENOMIC DNA]</scope>
    <source>
        <strain evidence="2 3">ATCC 23126</strain>
    </source>
</reference>
<dbReference type="EMBL" id="JABANE010000171">
    <property type="protein sequence ID" value="NME72521.1"/>
    <property type="molecule type" value="Genomic_DNA"/>
</dbReference>
<protein>
    <submittedName>
        <fullName evidence="2">Uncharacterized protein</fullName>
    </submittedName>
</protein>
<comment type="caution">
    <text evidence="2">The sequence shown here is derived from an EMBL/GenBank/DDBJ whole genome shotgun (WGS) entry which is preliminary data.</text>
</comment>
<organism evidence="2 3">
    <name type="scientific">Flammeovirga aprica JL-4</name>
    <dbReference type="NCBI Taxonomy" id="694437"/>
    <lineage>
        <taxon>Bacteria</taxon>
        <taxon>Pseudomonadati</taxon>
        <taxon>Bacteroidota</taxon>
        <taxon>Cytophagia</taxon>
        <taxon>Cytophagales</taxon>
        <taxon>Flammeovirgaceae</taxon>
        <taxon>Flammeovirga</taxon>
    </lineage>
</organism>
<keyword evidence="1" id="KW-0732">Signal</keyword>
<sequence length="200" mass="23648">MKKFILLNILLVLFGQFVTAQDDVIEKKIKNYISYMNKILGGTLTDDQIVLLKAQRVEFITVSQKIDKYDLKEKRKLEKEFKIARNNILTDNQITVLAISRLTRKELSVLRQMFSISKEQQRQLKEELKRMNKMLISARKVYDVDSQQYLEIDSLVVTSKEYSFNEIFDADQQEKFAEFKGRYNTIIVKYSEKIGLELRN</sequence>
<proteinExistence type="predicted"/>